<dbReference type="InParanoid" id="B5Y5U8"/>
<dbReference type="GO" id="GO:0006777">
    <property type="term" value="P:Mo-molybdopterin cofactor biosynthetic process"/>
    <property type="evidence" value="ECO:0007669"/>
    <property type="project" value="UniProtKB-KW"/>
</dbReference>
<evidence type="ECO:0000256" key="1">
    <source>
        <dbReference type="ARBA" id="ARBA00005046"/>
    </source>
</evidence>
<feature type="non-terminal residue" evidence="4">
    <location>
        <position position="1"/>
    </location>
</feature>
<dbReference type="Gene3D" id="3.30.70.640">
    <property type="entry name" value="Molybdopterin cofactor biosynthesis C (MoaC) domain"/>
    <property type="match status" value="1"/>
</dbReference>
<dbReference type="eggNOG" id="KOG2876">
    <property type="taxonomic scope" value="Eukaryota"/>
</dbReference>
<dbReference type="PaxDb" id="2850-Phatr10532"/>
<evidence type="ECO:0000313" key="4">
    <source>
        <dbReference type="EMBL" id="ACI65721.1"/>
    </source>
</evidence>
<dbReference type="Proteomes" id="UP000000759">
    <property type="component" value="Chromosome 3"/>
</dbReference>
<dbReference type="Pfam" id="PF01967">
    <property type="entry name" value="MoaC"/>
    <property type="match status" value="1"/>
</dbReference>
<feature type="domain" description="Molybdopterin cofactor biosynthesis C (MoaC)" evidence="3">
    <location>
        <begin position="13"/>
        <end position="154"/>
    </location>
</feature>
<accession>B5Y5U8</accession>
<dbReference type="STRING" id="556484.B5Y5U8"/>
<dbReference type="RefSeq" id="XP_002186251.1">
    <property type="nucleotide sequence ID" value="XM_002186215.1"/>
</dbReference>
<dbReference type="NCBIfam" id="TIGR00581">
    <property type="entry name" value="moaC"/>
    <property type="match status" value="1"/>
</dbReference>
<keyword evidence="2" id="KW-0501">Molybdenum cofactor biosynthesis</keyword>
<protein>
    <recommendedName>
        <fullName evidence="3">Molybdopterin cofactor biosynthesis C (MoaC) domain-containing protein</fullName>
    </recommendedName>
</protein>
<sequence>LSHLSKDGTSIHMVDVGRKTVSRRTATAQSRVVLPLEVIEAFAVDERGNMDLVGPKGPIFATAKLAGIMAAKKTSDLIPLCHPLALDQVTLDIRLEDGNTVVIECECRVTHTTGVEMEALTGASIAALTVYDMTKALSHNIRIESTKLLIKTGGKRTVRDEEAASQL</sequence>
<dbReference type="OrthoDB" id="429626at2759"/>
<dbReference type="NCBIfam" id="NF006870">
    <property type="entry name" value="PRK09364.1"/>
    <property type="match status" value="1"/>
</dbReference>
<proteinExistence type="predicted"/>
<reference evidence="4 5" key="1">
    <citation type="journal article" date="2008" name="Nature">
        <title>The Phaeodactylum genome reveals the evolutionary history of diatom genomes.</title>
        <authorList>
            <person name="Bowler C."/>
            <person name="Allen A.E."/>
            <person name="Badger J.H."/>
            <person name="Grimwood J."/>
            <person name="Jabbari K."/>
            <person name="Kuo A."/>
            <person name="Maheswari U."/>
            <person name="Martens C."/>
            <person name="Maumus F."/>
            <person name="Otillar R.P."/>
            <person name="Rayko E."/>
            <person name="Salamov A."/>
            <person name="Vandepoele K."/>
            <person name="Beszteri B."/>
            <person name="Gruber A."/>
            <person name="Heijde M."/>
            <person name="Katinka M."/>
            <person name="Mock T."/>
            <person name="Valentin K."/>
            <person name="Verret F."/>
            <person name="Berges J.A."/>
            <person name="Brownlee C."/>
            <person name="Cadoret J.P."/>
            <person name="Chiovitti A."/>
            <person name="Choi C.J."/>
            <person name="Coesel S."/>
            <person name="De Martino A."/>
            <person name="Detter J.C."/>
            <person name="Durkin C."/>
            <person name="Falciatore A."/>
            <person name="Fournet J."/>
            <person name="Haruta M."/>
            <person name="Huysman M.J."/>
            <person name="Jenkins B.D."/>
            <person name="Jiroutova K."/>
            <person name="Jorgensen R.E."/>
            <person name="Joubert Y."/>
            <person name="Kaplan A."/>
            <person name="Kroger N."/>
            <person name="Kroth P.G."/>
            <person name="La Roche J."/>
            <person name="Lindquist E."/>
            <person name="Lommer M."/>
            <person name="Martin-Jezequel V."/>
            <person name="Lopez P.J."/>
            <person name="Lucas S."/>
            <person name="Mangogna M."/>
            <person name="McGinnis K."/>
            <person name="Medlin L.K."/>
            <person name="Montsant A."/>
            <person name="Oudot-Le Secq M.P."/>
            <person name="Napoli C."/>
            <person name="Obornik M."/>
            <person name="Parker M.S."/>
            <person name="Petit J.L."/>
            <person name="Porcel B.M."/>
            <person name="Poulsen N."/>
            <person name="Robison M."/>
            <person name="Rychlewski L."/>
            <person name="Rynearson T.A."/>
            <person name="Schmutz J."/>
            <person name="Shapiro H."/>
            <person name="Siaut M."/>
            <person name="Stanley M."/>
            <person name="Sussman M.R."/>
            <person name="Taylor A.R."/>
            <person name="Vardi A."/>
            <person name="von Dassow P."/>
            <person name="Vyverman W."/>
            <person name="Willis A."/>
            <person name="Wyrwicz L.S."/>
            <person name="Rokhsar D.S."/>
            <person name="Weissenbach J."/>
            <person name="Armbrust E.V."/>
            <person name="Green B.R."/>
            <person name="Van de Peer Y."/>
            <person name="Grigoriev I.V."/>
        </authorList>
    </citation>
    <scope>NUCLEOTIDE SEQUENCE [LARGE SCALE GENOMIC DNA]</scope>
    <source>
        <strain evidence="4 5">CCAP 1055/1</strain>
    </source>
</reference>
<dbReference type="UniPathway" id="UPA00344"/>
<dbReference type="HOGENOM" id="CLU_337864_0_0_1"/>
<dbReference type="AlphaFoldDB" id="B5Y5U8"/>
<keyword evidence="5" id="KW-1185">Reference proteome</keyword>
<dbReference type="SUPFAM" id="SSF55040">
    <property type="entry name" value="Molybdenum cofactor biosynthesis protein C, MoaC"/>
    <property type="match status" value="1"/>
</dbReference>
<evidence type="ECO:0000256" key="2">
    <source>
        <dbReference type="ARBA" id="ARBA00023150"/>
    </source>
</evidence>
<name>B5Y5U8_PHATC</name>
<dbReference type="PANTHER" id="PTHR22960:SF0">
    <property type="entry name" value="MOLYBDENUM COFACTOR BIOSYNTHESIS PROTEIN 1"/>
    <property type="match status" value="1"/>
</dbReference>
<dbReference type="KEGG" id="pti:PHATR_10532"/>
<organism evidence="4 5">
    <name type="scientific">Phaeodactylum tricornutum (strain CCAP 1055/1)</name>
    <dbReference type="NCBI Taxonomy" id="556484"/>
    <lineage>
        <taxon>Eukaryota</taxon>
        <taxon>Sar</taxon>
        <taxon>Stramenopiles</taxon>
        <taxon>Ochrophyta</taxon>
        <taxon>Bacillariophyta</taxon>
        <taxon>Bacillariophyceae</taxon>
        <taxon>Bacillariophycidae</taxon>
        <taxon>Naviculales</taxon>
        <taxon>Phaeodactylaceae</taxon>
        <taxon>Phaeodactylum</taxon>
    </lineage>
</organism>
<gene>
    <name evidence="4" type="ORF">PHATR_10532</name>
</gene>
<dbReference type="InterPro" id="IPR023045">
    <property type="entry name" value="MoaC"/>
</dbReference>
<dbReference type="PANTHER" id="PTHR22960">
    <property type="entry name" value="MOLYBDOPTERIN COFACTOR SYNTHESIS PROTEIN A"/>
    <property type="match status" value="1"/>
</dbReference>
<dbReference type="InterPro" id="IPR050105">
    <property type="entry name" value="MoCo_biosynth_MoaA/MoaC"/>
</dbReference>
<dbReference type="EMBL" id="CP001142">
    <property type="protein sequence ID" value="ACI65721.1"/>
    <property type="molecule type" value="Genomic_DNA"/>
</dbReference>
<dbReference type="GO" id="GO:0061799">
    <property type="term" value="F:cyclic pyranopterin monophosphate synthase activity"/>
    <property type="evidence" value="ECO:0007669"/>
    <property type="project" value="TreeGrafter"/>
</dbReference>
<reference evidence="5" key="2">
    <citation type="submission" date="2008-08" db="EMBL/GenBank/DDBJ databases">
        <authorList>
            <consortium name="Diatom Consortium"/>
            <person name="Grigoriev I."/>
            <person name="Grimwood J."/>
            <person name="Kuo A."/>
            <person name="Otillar R.P."/>
            <person name="Salamov A."/>
            <person name="Detter J.C."/>
            <person name="Lindquist E."/>
            <person name="Shapiro H."/>
            <person name="Lucas S."/>
            <person name="Glavina del Rio T."/>
            <person name="Pitluck S."/>
            <person name="Rokhsar D."/>
            <person name="Bowler C."/>
        </authorList>
    </citation>
    <scope>GENOME REANNOTATION</scope>
    <source>
        <strain evidence="5">CCAP 1055/1</strain>
    </source>
</reference>
<comment type="pathway">
    <text evidence="1">Cofactor biosynthesis; molybdopterin biosynthesis.</text>
</comment>
<evidence type="ECO:0000259" key="3">
    <source>
        <dbReference type="Pfam" id="PF01967"/>
    </source>
</evidence>
<dbReference type="InterPro" id="IPR036522">
    <property type="entry name" value="MoaC_sf"/>
</dbReference>
<dbReference type="InterPro" id="IPR002820">
    <property type="entry name" value="Mopterin_CF_biosynth-C_dom"/>
</dbReference>
<dbReference type="GeneID" id="7204144"/>
<evidence type="ECO:0000313" key="5">
    <source>
        <dbReference type="Proteomes" id="UP000000759"/>
    </source>
</evidence>
<dbReference type="GO" id="GO:0061798">
    <property type="term" value="F:GTP 3',8'-cyclase activity"/>
    <property type="evidence" value="ECO:0007669"/>
    <property type="project" value="TreeGrafter"/>
</dbReference>